<dbReference type="EMBL" id="CP029353">
    <property type="protein sequence ID" value="AWK87568.1"/>
    <property type="molecule type" value="Genomic_DNA"/>
</dbReference>
<evidence type="ECO:0000313" key="1">
    <source>
        <dbReference type="EMBL" id="AWK87568.1"/>
    </source>
</evidence>
<accession>A0A2S2CSW8</accession>
<proteinExistence type="predicted"/>
<gene>
    <name evidence="1" type="ORF">DEW08_16270</name>
</gene>
<reference evidence="2" key="1">
    <citation type="submission" date="2018-05" db="EMBL/GenBank/DDBJ databases">
        <title>Azospirillum thermophila sp. nov., a novel isolated from hot spring.</title>
        <authorList>
            <person name="Zhao Z."/>
        </authorList>
    </citation>
    <scope>NUCLEOTIDE SEQUENCE [LARGE SCALE GENOMIC DNA]</scope>
    <source>
        <strain evidence="2">CFH 70021</strain>
    </source>
</reference>
<dbReference type="KEGG" id="azz:DEW08_16270"/>
<dbReference type="AlphaFoldDB" id="A0A2S2CSW8"/>
<dbReference type="RefSeq" id="WP_109328858.1">
    <property type="nucleotide sequence ID" value="NZ_CP029353.1"/>
</dbReference>
<sequence>MPPSSRPSSQNVIVLNEDGLDEASLTNVLSPFANSRHFVGISVAAEGEGASQTDDLLDEELTAFAQASARS</sequence>
<name>A0A2S2CSW8_9PROT</name>
<evidence type="ECO:0000313" key="2">
    <source>
        <dbReference type="Proteomes" id="UP000245629"/>
    </source>
</evidence>
<dbReference type="Proteomes" id="UP000245629">
    <property type="component" value="Chromosome 2"/>
</dbReference>
<keyword evidence="2" id="KW-1185">Reference proteome</keyword>
<organism evidence="1 2">
    <name type="scientific">Azospirillum thermophilum</name>
    <dbReference type="NCBI Taxonomy" id="2202148"/>
    <lineage>
        <taxon>Bacteria</taxon>
        <taxon>Pseudomonadati</taxon>
        <taxon>Pseudomonadota</taxon>
        <taxon>Alphaproteobacteria</taxon>
        <taxon>Rhodospirillales</taxon>
        <taxon>Azospirillaceae</taxon>
        <taxon>Azospirillum</taxon>
    </lineage>
</organism>
<protein>
    <submittedName>
        <fullName evidence="1">Uncharacterized protein</fullName>
    </submittedName>
</protein>
<dbReference type="OrthoDB" id="9907293at2"/>